<dbReference type="OrthoDB" id="18087at2759"/>
<gene>
    <name evidence="2" type="ORF">EIN_495530</name>
</gene>
<dbReference type="VEuPathDB" id="AmoebaDB:EIN_495530"/>
<feature type="domain" description="UPF3" evidence="1">
    <location>
        <begin position="7"/>
        <end position="121"/>
    </location>
</feature>
<organism evidence="2 3">
    <name type="scientific">Entamoeba invadens IP1</name>
    <dbReference type="NCBI Taxonomy" id="370355"/>
    <lineage>
        <taxon>Eukaryota</taxon>
        <taxon>Amoebozoa</taxon>
        <taxon>Evosea</taxon>
        <taxon>Archamoebae</taxon>
        <taxon>Mastigamoebida</taxon>
        <taxon>Entamoebidae</taxon>
        <taxon>Entamoeba</taxon>
    </lineage>
</organism>
<keyword evidence="3" id="KW-1185">Reference proteome</keyword>
<protein>
    <recommendedName>
        <fullName evidence="1">UPF3 domain-containing protein</fullName>
    </recommendedName>
</protein>
<dbReference type="InterPro" id="IPR005120">
    <property type="entry name" value="UPF3_dom"/>
</dbReference>
<dbReference type="RefSeq" id="XP_004253869.1">
    <property type="nucleotide sequence ID" value="XM_004253821.1"/>
</dbReference>
<evidence type="ECO:0000313" key="3">
    <source>
        <dbReference type="Proteomes" id="UP000014680"/>
    </source>
</evidence>
<dbReference type="EMBL" id="KB206864">
    <property type="protein sequence ID" value="ELP87098.1"/>
    <property type="molecule type" value="Genomic_DNA"/>
</dbReference>
<evidence type="ECO:0000259" key="1">
    <source>
        <dbReference type="Pfam" id="PF03467"/>
    </source>
</evidence>
<evidence type="ECO:0000313" key="2">
    <source>
        <dbReference type="EMBL" id="ELP87098.1"/>
    </source>
</evidence>
<sequence>MAEATSNKRKIIIKNIPTSNGKEIADDMVEGFQDQIDYYDFIAPQDNLFCSAIVHFTSDDALNKFNSKYSNHVCFLPGGQEKKISIEFCVNQRISTQDKEDTLNNTLQDDPEYIKFLETLKK</sequence>
<dbReference type="Pfam" id="PF03467">
    <property type="entry name" value="Smg4_UPF3"/>
    <property type="match status" value="1"/>
</dbReference>
<dbReference type="Gene3D" id="3.30.70.330">
    <property type="match status" value="1"/>
</dbReference>
<dbReference type="InterPro" id="IPR012677">
    <property type="entry name" value="Nucleotide-bd_a/b_plait_sf"/>
</dbReference>
<dbReference type="AlphaFoldDB" id="A0A0A1U5L9"/>
<dbReference type="OMA" id="HFIDQDS"/>
<name>A0A0A1U5L9_ENTIV</name>
<proteinExistence type="predicted"/>
<dbReference type="KEGG" id="eiv:EIN_495530"/>
<dbReference type="GeneID" id="14886094"/>
<dbReference type="Proteomes" id="UP000014680">
    <property type="component" value="Unassembled WGS sequence"/>
</dbReference>
<reference evidence="2" key="1">
    <citation type="submission" date="2012-10" db="EMBL/GenBank/DDBJ databases">
        <authorList>
            <person name="Zafar N."/>
            <person name="Inman J."/>
            <person name="Hall N."/>
            <person name="Lorenzi H."/>
            <person name="Caler E."/>
        </authorList>
    </citation>
    <scope>NUCLEOTIDE SEQUENCE [LARGE SCALE GENOMIC DNA]</scope>
    <source>
        <strain evidence="2">IP1</strain>
    </source>
</reference>
<accession>A0A0A1U5L9</accession>